<dbReference type="InterPro" id="IPR036908">
    <property type="entry name" value="RlpA-like_sf"/>
</dbReference>
<accession>W9C3H5</accession>
<evidence type="ECO:0000313" key="5">
    <source>
        <dbReference type="EMBL" id="ESZ90421.1"/>
    </source>
</evidence>
<dbReference type="CDD" id="cd22778">
    <property type="entry name" value="DPBB_CEPL-like"/>
    <property type="match status" value="1"/>
</dbReference>
<dbReference type="HOGENOM" id="CLU_111635_0_0_1"/>
<dbReference type="EMBL" id="AYSA01000630">
    <property type="protein sequence ID" value="ESZ90421.1"/>
    <property type="molecule type" value="Genomic_DNA"/>
</dbReference>
<dbReference type="Pfam" id="PF07249">
    <property type="entry name" value="Cerato-platanin"/>
    <property type="match status" value="1"/>
</dbReference>
<reference evidence="5 6" key="1">
    <citation type="journal article" date="2014" name="Genome Announc.">
        <title>Draft genome sequence of Sclerotinia borealis, a psychrophilic plant pathogenic fungus.</title>
        <authorList>
            <person name="Mardanov A.V."/>
            <person name="Beletsky A.V."/>
            <person name="Kadnikov V.V."/>
            <person name="Ignatov A.N."/>
            <person name="Ravin N.V."/>
        </authorList>
    </citation>
    <scope>NUCLEOTIDE SEQUENCE [LARGE SCALE GENOMIC DNA]</scope>
    <source>
        <strain evidence="6">F-4157</strain>
    </source>
</reference>
<comment type="subcellular location">
    <subcellularLocation>
        <location evidence="1">Secreted</location>
    </subcellularLocation>
</comment>
<keyword evidence="6" id="KW-1185">Reference proteome</keyword>
<keyword evidence="4" id="KW-0732">Signal</keyword>
<comment type="caution">
    <text evidence="5">The sequence shown here is derived from an EMBL/GenBank/DDBJ whole genome shotgun (WGS) entry which is preliminary data.</text>
</comment>
<proteinExistence type="inferred from homology"/>
<evidence type="ECO:0000256" key="1">
    <source>
        <dbReference type="ARBA" id="ARBA00004613"/>
    </source>
</evidence>
<dbReference type="InterPro" id="IPR010829">
    <property type="entry name" value="Cerato-platanin"/>
</dbReference>
<dbReference type="Proteomes" id="UP000019487">
    <property type="component" value="Unassembled WGS sequence"/>
</dbReference>
<feature type="signal peptide" evidence="4">
    <location>
        <begin position="1"/>
        <end position="19"/>
    </location>
</feature>
<evidence type="ECO:0000256" key="3">
    <source>
        <dbReference type="ARBA" id="ARBA00022525"/>
    </source>
</evidence>
<comment type="similarity">
    <text evidence="2">Belongs to the cerato-platanin family.</text>
</comment>
<dbReference type="OrthoDB" id="4898945at2759"/>
<evidence type="ECO:0000256" key="2">
    <source>
        <dbReference type="ARBA" id="ARBA00010421"/>
    </source>
</evidence>
<name>W9C3H5_SCLBF</name>
<protein>
    <submittedName>
        <fullName evidence="5">Epl1 protein</fullName>
    </submittedName>
</protein>
<evidence type="ECO:0000313" key="6">
    <source>
        <dbReference type="Proteomes" id="UP000019487"/>
    </source>
</evidence>
<dbReference type="Gene3D" id="2.40.40.10">
    <property type="entry name" value="RlpA-like domain"/>
    <property type="match status" value="1"/>
</dbReference>
<dbReference type="SUPFAM" id="SSF50685">
    <property type="entry name" value="Barwin-like endoglucanases"/>
    <property type="match status" value="1"/>
</dbReference>
<evidence type="ECO:0000256" key="4">
    <source>
        <dbReference type="SAM" id="SignalP"/>
    </source>
</evidence>
<dbReference type="AlphaFoldDB" id="W9C3H5"/>
<sequence length="138" mass="14139">MQFPTLTLLLSTLAISTSAITVSYDTGYDDASRSLAVVSCSDGIHGLLPKGYTTQGSLKNFPNIGGASTIAGWNDANCGSCYRLSYAGRSINVLAIDHAGSGFNIGQRALDTLTGGQAVALGRIDASYVQVAASVCGL</sequence>
<organism evidence="5 6">
    <name type="scientific">Sclerotinia borealis (strain F-4128)</name>
    <dbReference type="NCBI Taxonomy" id="1432307"/>
    <lineage>
        <taxon>Eukaryota</taxon>
        <taxon>Fungi</taxon>
        <taxon>Dikarya</taxon>
        <taxon>Ascomycota</taxon>
        <taxon>Pezizomycotina</taxon>
        <taxon>Leotiomycetes</taxon>
        <taxon>Helotiales</taxon>
        <taxon>Sclerotiniaceae</taxon>
        <taxon>Sclerotinia</taxon>
    </lineage>
</organism>
<dbReference type="GO" id="GO:0005576">
    <property type="term" value="C:extracellular region"/>
    <property type="evidence" value="ECO:0007669"/>
    <property type="project" value="UniProtKB-SubCell"/>
</dbReference>
<gene>
    <name evidence="5" type="ORF">SBOR_9186</name>
</gene>
<feature type="chain" id="PRO_5004918254" evidence="4">
    <location>
        <begin position="20"/>
        <end position="138"/>
    </location>
</feature>
<keyword evidence="3" id="KW-0964">Secreted</keyword>